<feature type="coiled-coil region" evidence="5">
    <location>
        <begin position="752"/>
        <end position="800"/>
    </location>
</feature>
<feature type="coiled-coil region" evidence="5">
    <location>
        <begin position="177"/>
        <end position="246"/>
    </location>
</feature>
<evidence type="ECO:0000256" key="3">
    <source>
        <dbReference type="ARBA" id="ARBA00022833"/>
    </source>
</evidence>
<feature type="coiled-coil region" evidence="5">
    <location>
        <begin position="826"/>
        <end position="1033"/>
    </location>
</feature>
<dbReference type="Gene3D" id="3.30.40.10">
    <property type="entry name" value="Zinc/RING finger domain, C3HC4 (zinc finger)"/>
    <property type="match status" value="1"/>
</dbReference>
<dbReference type="Pfam" id="PF01363">
    <property type="entry name" value="FYVE"/>
    <property type="match status" value="1"/>
</dbReference>
<dbReference type="GO" id="GO:0005769">
    <property type="term" value="C:early endosome"/>
    <property type="evidence" value="ECO:0007669"/>
    <property type="project" value="TreeGrafter"/>
</dbReference>
<dbReference type="SUPFAM" id="SSF69979">
    <property type="entry name" value="Eea1 homodimerisation domain"/>
    <property type="match status" value="1"/>
</dbReference>
<feature type="coiled-coil region" evidence="5">
    <location>
        <begin position="385"/>
        <end position="422"/>
    </location>
</feature>
<dbReference type="PANTHER" id="PTHR23164">
    <property type="entry name" value="EARLY ENDOSOME ANTIGEN 1"/>
    <property type="match status" value="1"/>
</dbReference>
<dbReference type="SMART" id="SM00355">
    <property type="entry name" value="ZnF_C2H2"/>
    <property type="match status" value="2"/>
</dbReference>
<dbReference type="Pfam" id="PF12874">
    <property type="entry name" value="zf-met"/>
    <property type="match status" value="1"/>
</dbReference>
<accession>A0A8W8LPB1</accession>
<dbReference type="InterPro" id="IPR011011">
    <property type="entry name" value="Znf_FYVE_PHD"/>
</dbReference>
<sequence length="1197" mass="139260">MFKRLLNRKDEKASSQGVSSQIDEAQGFVCPICMISLQSAEGLQQHFEDAHDENKQHQGEGFLCPICKISLSSPEELQAHFDSKHDDKSVATENRDGDVLAMRQEIDDLKTSLKEERWYTGELKKELEKIPSEGGTKAIPLSIQERSELEMMRLQLKGSEESRTLLSAEVHHLQSKISEISSKLENETMEKEKLLNNFEKLNSEWIAIKARSNELEGQRGAHEDHILTLKQQVEQKDDKIKSLEIQLNQRPGTEDVLVLKQELISVQKLMDNMTLEKENEMRELERKMTDLEDKHKKELKKIRELEYQLEGAPNLEEILSLKTTVSEKSKHIEKLLAEIKEKDTKISCMVQENIKMQSAMETKNSQIADLELQLSTVTNHYQTECTTSDELKTNLREKIQLLEEEARRASVKEQRLTEMESRQHLLVAEIDRLGMERTDLIAKIDAGEGTETVINQLKHEKTLLQNKISQLEHSLDEQKSDSEHKIENLHRELNEVKGELQTTGDLLHKQKSAFEEKAEKLHTVQLKLHQLEIESKSKIEQLTTAEEAVICERNEIQNQFKNIEKSLEEKSTELRKLQKQLEQKNREAAIEREKNATLETETRKQLEKEASSQERFKALEQKLKEKILDFENITAQVKDLEIQILSEKRHSTEVKERMADLEQEKNSKYEEAILVKERNHALEKAIEEQREKGTMMTQHIELLEHQLKQKALEFEKISTEAKDLWEQVTNLKKYNSEMKQKTAEQELQLNSLSSLVTTKKELENVIEKTKCELTVVRENLAQQEEINELKTKELQSLIQEKVLESEKLLKAKLELQEKFDATLLEVDGLRSEKAELIIKNEEMQRTLANSKEKETVLNRSFDELREIRNEMNTQMIQLDKDMSEYKEKSEKYQKEKECLEIEVEVLRKKIEEDKSTKDSYEKEVENLNATLLKERLEREQEFQSLEEAKELLINQKIKLASQLEELNVQFQQVKQENSEDTKALKSLQQSLKEENSKLQTKLMSTNEELENLKRQTDEEKAKFEVELSVLNENLTTIRGDLVSNLAALEEANKLNDQLMGGKLEMEAKLENNNDERRILLERCLTSEEKCENLRQESIDLRRKLDDTQAALQELGRENQSLQITTTKVSSRKWADDNEVKECMGCNKSFSVTVRKHHCRNCGNIFCNDCSSKEARLALAKKPVRVCDNCLRDITRKK</sequence>
<feature type="coiled-coil region" evidence="5">
    <location>
        <begin position="1062"/>
        <end position="1124"/>
    </location>
</feature>
<keyword evidence="5" id="KW-0175">Coiled coil</keyword>
<dbReference type="PROSITE" id="PS50178">
    <property type="entry name" value="ZF_FYVE"/>
    <property type="match status" value="1"/>
</dbReference>
<evidence type="ECO:0000256" key="4">
    <source>
        <dbReference type="PROSITE-ProRule" id="PRU00091"/>
    </source>
</evidence>
<evidence type="ECO:0000313" key="9">
    <source>
        <dbReference type="Proteomes" id="UP000005408"/>
    </source>
</evidence>
<keyword evidence="9" id="KW-1185">Reference proteome</keyword>
<dbReference type="GO" id="GO:0008270">
    <property type="term" value="F:zinc ion binding"/>
    <property type="evidence" value="ECO:0007669"/>
    <property type="project" value="UniProtKB-KW"/>
</dbReference>
<reference evidence="8" key="1">
    <citation type="submission" date="2022-08" db="UniProtKB">
        <authorList>
            <consortium name="EnsemblMetazoa"/>
        </authorList>
    </citation>
    <scope>IDENTIFICATION</scope>
    <source>
        <strain evidence="8">05x7-T-G4-1.051#20</strain>
    </source>
</reference>
<evidence type="ECO:0000313" key="8">
    <source>
        <dbReference type="EnsemblMetazoa" id="G29338.3:cds"/>
    </source>
</evidence>
<keyword evidence="3" id="KW-0862">Zinc</keyword>
<evidence type="ECO:0000256" key="1">
    <source>
        <dbReference type="ARBA" id="ARBA00022723"/>
    </source>
</evidence>
<dbReference type="SUPFAM" id="SSF57903">
    <property type="entry name" value="FYVE/PHD zinc finger"/>
    <property type="match status" value="1"/>
</dbReference>
<name>A0A8W8LPB1_MAGGI</name>
<dbReference type="CDD" id="cd15730">
    <property type="entry name" value="FYVE_EEA1"/>
    <property type="match status" value="1"/>
</dbReference>
<feature type="region of interest" description="Disordered" evidence="6">
    <location>
        <begin position="1"/>
        <end position="20"/>
    </location>
</feature>
<keyword evidence="1" id="KW-0479">Metal-binding</keyword>
<dbReference type="GO" id="GO:0006897">
    <property type="term" value="P:endocytosis"/>
    <property type="evidence" value="ECO:0007669"/>
    <property type="project" value="TreeGrafter"/>
</dbReference>
<evidence type="ECO:0000256" key="2">
    <source>
        <dbReference type="ARBA" id="ARBA00022771"/>
    </source>
</evidence>
<feature type="coiled-coil region" evidence="5">
    <location>
        <begin position="270"/>
        <end position="308"/>
    </location>
</feature>
<dbReference type="GO" id="GO:0005545">
    <property type="term" value="F:1-phosphatidylinositol binding"/>
    <property type="evidence" value="ECO:0007669"/>
    <property type="project" value="TreeGrafter"/>
</dbReference>
<feature type="region of interest" description="Disordered" evidence="6">
    <location>
        <begin position="585"/>
        <end position="611"/>
    </location>
</feature>
<evidence type="ECO:0000256" key="5">
    <source>
        <dbReference type="SAM" id="Coils"/>
    </source>
</evidence>
<protein>
    <recommendedName>
        <fullName evidence="7">FYVE-type domain-containing protein</fullName>
    </recommendedName>
</protein>
<dbReference type="PANTHER" id="PTHR23164:SF30">
    <property type="entry name" value="EARLY ENDOSOME ANTIGEN 1"/>
    <property type="match status" value="1"/>
</dbReference>
<keyword evidence="2 4" id="KW-0863">Zinc-finger</keyword>
<feature type="domain" description="FYVE-type" evidence="7">
    <location>
        <begin position="1136"/>
        <end position="1194"/>
    </location>
</feature>
<dbReference type="Gene3D" id="3.30.160.60">
    <property type="entry name" value="Classic Zinc Finger"/>
    <property type="match status" value="1"/>
</dbReference>
<dbReference type="InterPro" id="IPR013087">
    <property type="entry name" value="Znf_C2H2_type"/>
</dbReference>
<organism evidence="8 9">
    <name type="scientific">Magallana gigas</name>
    <name type="common">Pacific oyster</name>
    <name type="synonym">Crassostrea gigas</name>
    <dbReference type="NCBI Taxonomy" id="29159"/>
    <lineage>
        <taxon>Eukaryota</taxon>
        <taxon>Metazoa</taxon>
        <taxon>Spiralia</taxon>
        <taxon>Lophotrochozoa</taxon>
        <taxon>Mollusca</taxon>
        <taxon>Bivalvia</taxon>
        <taxon>Autobranchia</taxon>
        <taxon>Pteriomorphia</taxon>
        <taxon>Ostreida</taxon>
        <taxon>Ostreoidea</taxon>
        <taxon>Ostreidae</taxon>
        <taxon>Magallana</taxon>
    </lineage>
</organism>
<evidence type="ECO:0000256" key="6">
    <source>
        <dbReference type="SAM" id="MobiDB-lite"/>
    </source>
</evidence>
<dbReference type="Proteomes" id="UP000005408">
    <property type="component" value="Unassembled WGS sequence"/>
</dbReference>
<dbReference type="InterPro" id="IPR017455">
    <property type="entry name" value="Znf_FYVE-rel"/>
</dbReference>
<dbReference type="AlphaFoldDB" id="A0A8W8LPB1"/>
<dbReference type="OMA" id="ACHEEIM"/>
<dbReference type="OrthoDB" id="10018316at2759"/>
<proteinExistence type="predicted"/>
<evidence type="ECO:0000259" key="7">
    <source>
        <dbReference type="PROSITE" id="PS50178"/>
    </source>
</evidence>
<dbReference type="EnsemblMetazoa" id="G29338.3">
    <property type="protein sequence ID" value="G29338.3:cds"/>
    <property type="gene ID" value="G29338"/>
</dbReference>
<dbReference type="Gene3D" id="1.20.5.390">
    <property type="entry name" value="L1 transposable element, trimerization domain"/>
    <property type="match status" value="1"/>
</dbReference>
<dbReference type="PROSITE" id="PS00028">
    <property type="entry name" value="ZINC_FINGER_C2H2_1"/>
    <property type="match status" value="2"/>
</dbReference>
<dbReference type="InterPro" id="IPR013083">
    <property type="entry name" value="Znf_RING/FYVE/PHD"/>
</dbReference>
<dbReference type="InterPro" id="IPR000306">
    <property type="entry name" value="Znf_FYVE"/>
</dbReference>
<dbReference type="SMART" id="SM00064">
    <property type="entry name" value="FYVE"/>
    <property type="match status" value="1"/>
</dbReference>